<keyword evidence="2" id="KW-1185">Reference proteome</keyword>
<reference evidence="1" key="1">
    <citation type="journal article" date="2022" name="bioRxiv">
        <title>Sequencing and chromosome-scale assembly of the giantPleurodeles waltlgenome.</title>
        <authorList>
            <person name="Brown T."/>
            <person name="Elewa A."/>
            <person name="Iarovenko S."/>
            <person name="Subramanian E."/>
            <person name="Araus A.J."/>
            <person name="Petzold A."/>
            <person name="Susuki M."/>
            <person name="Suzuki K.-i.T."/>
            <person name="Hayashi T."/>
            <person name="Toyoda A."/>
            <person name="Oliveira C."/>
            <person name="Osipova E."/>
            <person name="Leigh N.D."/>
            <person name="Simon A."/>
            <person name="Yun M.H."/>
        </authorList>
    </citation>
    <scope>NUCLEOTIDE SEQUENCE</scope>
    <source>
        <strain evidence="1">20211129_DDA</strain>
        <tissue evidence="1">Liver</tissue>
    </source>
</reference>
<gene>
    <name evidence="1" type="ORF">NDU88_003465</name>
</gene>
<organism evidence="1 2">
    <name type="scientific">Pleurodeles waltl</name>
    <name type="common">Iberian ribbed newt</name>
    <dbReference type="NCBI Taxonomy" id="8319"/>
    <lineage>
        <taxon>Eukaryota</taxon>
        <taxon>Metazoa</taxon>
        <taxon>Chordata</taxon>
        <taxon>Craniata</taxon>
        <taxon>Vertebrata</taxon>
        <taxon>Euteleostomi</taxon>
        <taxon>Amphibia</taxon>
        <taxon>Batrachia</taxon>
        <taxon>Caudata</taxon>
        <taxon>Salamandroidea</taxon>
        <taxon>Salamandridae</taxon>
        <taxon>Pleurodelinae</taxon>
        <taxon>Pleurodeles</taxon>
    </lineage>
</organism>
<sequence length="128" mass="13867">MPRCQVPQVSFFVGDAPVCICACLILPPMPTNHRLPGASTRTLSLYSPPASRYRLALKCPLLVVVSSGVRMAPRPGPDLRTGGGCGAEGGAGFQQPPRPFEYHVGIFIENWQLMTQSLKFVYGSIARH</sequence>
<evidence type="ECO:0000313" key="2">
    <source>
        <dbReference type="Proteomes" id="UP001066276"/>
    </source>
</evidence>
<dbReference type="AlphaFoldDB" id="A0AAV7MR86"/>
<dbReference type="EMBL" id="JANPWB010000013">
    <property type="protein sequence ID" value="KAJ1106062.1"/>
    <property type="molecule type" value="Genomic_DNA"/>
</dbReference>
<evidence type="ECO:0000313" key="1">
    <source>
        <dbReference type="EMBL" id="KAJ1106062.1"/>
    </source>
</evidence>
<dbReference type="Proteomes" id="UP001066276">
    <property type="component" value="Chromosome 9"/>
</dbReference>
<proteinExistence type="predicted"/>
<accession>A0AAV7MR86</accession>
<comment type="caution">
    <text evidence="1">The sequence shown here is derived from an EMBL/GenBank/DDBJ whole genome shotgun (WGS) entry which is preliminary data.</text>
</comment>
<protein>
    <submittedName>
        <fullName evidence="1">Uncharacterized protein</fullName>
    </submittedName>
</protein>
<name>A0AAV7MR86_PLEWA</name>